<dbReference type="CDD" id="cd08977">
    <property type="entry name" value="SusD"/>
    <property type="match status" value="1"/>
</dbReference>
<dbReference type="InterPro" id="IPR033985">
    <property type="entry name" value="SusD-like_N"/>
</dbReference>
<dbReference type="Pfam" id="PF07980">
    <property type="entry name" value="SusD_RagB"/>
    <property type="match status" value="1"/>
</dbReference>
<accession>A0ABS2DXC4</accession>
<dbReference type="SUPFAM" id="SSF48452">
    <property type="entry name" value="TPR-like"/>
    <property type="match status" value="1"/>
</dbReference>
<comment type="similarity">
    <text evidence="2">Belongs to the SusD family.</text>
</comment>
<evidence type="ECO:0000256" key="5">
    <source>
        <dbReference type="ARBA" id="ARBA00023237"/>
    </source>
</evidence>
<proteinExistence type="inferred from homology"/>
<dbReference type="PROSITE" id="PS51257">
    <property type="entry name" value="PROKAR_LIPOPROTEIN"/>
    <property type="match status" value="1"/>
</dbReference>
<feature type="domain" description="RagB/SusD" evidence="6">
    <location>
        <begin position="263"/>
        <end position="528"/>
    </location>
</feature>
<keyword evidence="5" id="KW-0998">Cell outer membrane</keyword>
<dbReference type="Gene3D" id="1.25.40.390">
    <property type="match status" value="1"/>
</dbReference>
<evidence type="ECO:0000256" key="2">
    <source>
        <dbReference type="ARBA" id="ARBA00006275"/>
    </source>
</evidence>
<feature type="domain" description="SusD-like N-terminal" evidence="7">
    <location>
        <begin position="77"/>
        <end position="224"/>
    </location>
</feature>
<organism evidence="8 9">
    <name type="scientific">Mediterranea massiliensis</name>
    <dbReference type="NCBI Taxonomy" id="1841865"/>
    <lineage>
        <taxon>Bacteria</taxon>
        <taxon>Pseudomonadati</taxon>
        <taxon>Bacteroidota</taxon>
        <taxon>Bacteroidia</taxon>
        <taxon>Bacteroidales</taxon>
        <taxon>Bacteroidaceae</taxon>
        <taxon>Mediterranea</taxon>
    </lineage>
</organism>
<keyword evidence="3" id="KW-0732">Signal</keyword>
<dbReference type="RefSeq" id="WP_205094632.1">
    <property type="nucleotide sequence ID" value="NZ_JACLYZ010000003.1"/>
</dbReference>
<evidence type="ECO:0000256" key="3">
    <source>
        <dbReference type="ARBA" id="ARBA00022729"/>
    </source>
</evidence>
<evidence type="ECO:0000256" key="4">
    <source>
        <dbReference type="ARBA" id="ARBA00023136"/>
    </source>
</evidence>
<dbReference type="Pfam" id="PF14322">
    <property type="entry name" value="SusD-like_3"/>
    <property type="match status" value="1"/>
</dbReference>
<evidence type="ECO:0000259" key="7">
    <source>
        <dbReference type="Pfam" id="PF14322"/>
    </source>
</evidence>
<keyword evidence="9" id="KW-1185">Reference proteome</keyword>
<protein>
    <submittedName>
        <fullName evidence="8">RagB/SusD family nutrient uptake outer membrane protein</fullName>
    </submittedName>
</protein>
<dbReference type="InterPro" id="IPR012944">
    <property type="entry name" value="SusD_RagB_dom"/>
</dbReference>
<dbReference type="EMBL" id="JACLYZ010000003">
    <property type="protein sequence ID" value="MBM6734057.1"/>
    <property type="molecule type" value="Genomic_DNA"/>
</dbReference>
<reference evidence="8 9" key="1">
    <citation type="journal article" date="2021" name="Sci. Rep.">
        <title>The distribution of antibiotic resistance genes in chicken gut microbiota commensals.</title>
        <authorList>
            <person name="Juricova H."/>
            <person name="Matiasovicova J."/>
            <person name="Kubasova T."/>
            <person name="Cejkova D."/>
            <person name="Rychlik I."/>
        </authorList>
    </citation>
    <scope>NUCLEOTIDE SEQUENCE [LARGE SCALE GENOMIC DNA]</scope>
    <source>
        <strain evidence="8 9">An772</strain>
    </source>
</reference>
<keyword evidence="4" id="KW-0472">Membrane</keyword>
<gene>
    <name evidence="8" type="ORF">H7U35_02280</name>
</gene>
<evidence type="ECO:0000259" key="6">
    <source>
        <dbReference type="Pfam" id="PF07980"/>
    </source>
</evidence>
<comment type="caution">
    <text evidence="8">The sequence shown here is derived from an EMBL/GenBank/DDBJ whole genome shotgun (WGS) entry which is preliminary data.</text>
</comment>
<evidence type="ECO:0000313" key="9">
    <source>
        <dbReference type="Proteomes" id="UP000766986"/>
    </source>
</evidence>
<comment type="subcellular location">
    <subcellularLocation>
        <location evidence="1">Cell outer membrane</location>
    </subcellularLocation>
</comment>
<evidence type="ECO:0000313" key="8">
    <source>
        <dbReference type="EMBL" id="MBM6734057.1"/>
    </source>
</evidence>
<sequence length="529" mass="59575">MKLINKYISLALLSGVLTTSCSDSFLQKDSLTESSSSTFWQTSNDALMALAACYDALQSNQLYNSDQYTFGPLYMECISDNGGHFNWSGWIEGYDVAMGIQNPSSWVFSDYWKANYEVISRCNTLIANIDRVELSDAEKARYKAEATVLRALIYTNLTMTYQDVPYLTEPLTLESPSKEKSKRADIVNNVIADLKTCVTDLPETADLGRLTRGAGYAILGRLALYNEKWDDAINAYREVMKLGYSLHPKYSQLFTLAGQTSPEVIFSVRYEGPGMSEGASFNAHWNTPGEFINGTIDLADDYYLTDGTKTTDTNYGVMKEGKLDVSQPNAAHWENRDPRLYATLFVPGMKWNGKGGKGAWYGGAAASLSTVYVMKYFDPTDTSNSWDNGQDFYVVRYAEVLLSLAEALVQKGGYDEAEVRGLINQVRQRSDVMMPKVEDVEGTGLSKDALLAVIKHERRVELAFEGLRLFDVYRWKELDKAVANVEKERTTLGLAYEPRQYNSERDYVWPIPTAELDSNELLEQHELWK</sequence>
<dbReference type="InterPro" id="IPR011990">
    <property type="entry name" value="TPR-like_helical_dom_sf"/>
</dbReference>
<name>A0ABS2DXC4_9BACT</name>
<dbReference type="Proteomes" id="UP000766986">
    <property type="component" value="Unassembled WGS sequence"/>
</dbReference>
<evidence type="ECO:0000256" key="1">
    <source>
        <dbReference type="ARBA" id="ARBA00004442"/>
    </source>
</evidence>